<keyword evidence="2" id="KW-1185">Reference proteome</keyword>
<dbReference type="EMBL" id="JANPWB010000010">
    <property type="protein sequence ID" value="KAJ1142022.1"/>
    <property type="molecule type" value="Genomic_DNA"/>
</dbReference>
<sequence length="151" mass="17894">MCILIKHTDKKVTKLQGDIETMEREFESVPQKDLVKKNYEILDMVVEDYQIYLRDKKLGKVKRDDLDYKLGRVYTFARKYDSVKVHEPVKRDGRKGKSWSRDVASLLRTLQWERVTTTVKSVKIESKAGDFGFLRFSVKKREVYLTLERVV</sequence>
<evidence type="ECO:0000313" key="1">
    <source>
        <dbReference type="EMBL" id="KAJ1142022.1"/>
    </source>
</evidence>
<evidence type="ECO:0000313" key="2">
    <source>
        <dbReference type="Proteomes" id="UP001066276"/>
    </source>
</evidence>
<reference evidence="1" key="1">
    <citation type="journal article" date="2022" name="bioRxiv">
        <title>Sequencing and chromosome-scale assembly of the giantPleurodeles waltlgenome.</title>
        <authorList>
            <person name="Brown T."/>
            <person name="Elewa A."/>
            <person name="Iarovenko S."/>
            <person name="Subramanian E."/>
            <person name="Araus A.J."/>
            <person name="Petzold A."/>
            <person name="Susuki M."/>
            <person name="Suzuki K.-i.T."/>
            <person name="Hayashi T."/>
            <person name="Toyoda A."/>
            <person name="Oliveira C."/>
            <person name="Osipova E."/>
            <person name="Leigh N.D."/>
            <person name="Simon A."/>
            <person name="Yun M.H."/>
        </authorList>
    </citation>
    <scope>NUCLEOTIDE SEQUENCE</scope>
    <source>
        <strain evidence="1">20211129_DDA</strain>
        <tissue evidence="1">Liver</tissue>
    </source>
</reference>
<accession>A0AAV7QRI2</accession>
<dbReference type="Proteomes" id="UP001066276">
    <property type="component" value="Chromosome 6"/>
</dbReference>
<proteinExistence type="predicted"/>
<organism evidence="1 2">
    <name type="scientific">Pleurodeles waltl</name>
    <name type="common">Iberian ribbed newt</name>
    <dbReference type="NCBI Taxonomy" id="8319"/>
    <lineage>
        <taxon>Eukaryota</taxon>
        <taxon>Metazoa</taxon>
        <taxon>Chordata</taxon>
        <taxon>Craniata</taxon>
        <taxon>Vertebrata</taxon>
        <taxon>Euteleostomi</taxon>
        <taxon>Amphibia</taxon>
        <taxon>Batrachia</taxon>
        <taxon>Caudata</taxon>
        <taxon>Salamandroidea</taxon>
        <taxon>Salamandridae</taxon>
        <taxon>Pleurodelinae</taxon>
        <taxon>Pleurodeles</taxon>
    </lineage>
</organism>
<gene>
    <name evidence="1" type="ORF">NDU88_008350</name>
</gene>
<protein>
    <submittedName>
        <fullName evidence="1">Uncharacterized protein</fullName>
    </submittedName>
</protein>
<dbReference type="AlphaFoldDB" id="A0AAV7QRI2"/>
<comment type="caution">
    <text evidence="1">The sequence shown here is derived from an EMBL/GenBank/DDBJ whole genome shotgun (WGS) entry which is preliminary data.</text>
</comment>
<name>A0AAV7QRI2_PLEWA</name>